<dbReference type="GO" id="GO:0140359">
    <property type="term" value="F:ABC-type transporter activity"/>
    <property type="evidence" value="ECO:0007669"/>
    <property type="project" value="InterPro"/>
</dbReference>
<keyword evidence="3" id="KW-1185">Reference proteome</keyword>
<protein>
    <recommendedName>
        <fullName evidence="1">ABC transporter domain-containing protein</fullName>
    </recommendedName>
</protein>
<dbReference type="Proteomes" id="UP001497497">
    <property type="component" value="Unassembled WGS sequence"/>
</dbReference>
<dbReference type="GO" id="GO:0016887">
    <property type="term" value="F:ATP hydrolysis activity"/>
    <property type="evidence" value="ECO:0007669"/>
    <property type="project" value="InterPro"/>
</dbReference>
<name>A0AAV2HDE1_LYMST</name>
<dbReference type="GO" id="GO:0005524">
    <property type="term" value="F:ATP binding"/>
    <property type="evidence" value="ECO:0007669"/>
    <property type="project" value="InterPro"/>
</dbReference>
<accession>A0AAV2HDE1</accession>
<dbReference type="InterPro" id="IPR027417">
    <property type="entry name" value="P-loop_NTPase"/>
</dbReference>
<evidence type="ECO:0000313" key="2">
    <source>
        <dbReference type="EMBL" id="CAL1531817.1"/>
    </source>
</evidence>
<reference evidence="2 3" key="1">
    <citation type="submission" date="2024-04" db="EMBL/GenBank/DDBJ databases">
        <authorList>
            <consortium name="Genoscope - CEA"/>
            <person name="William W."/>
        </authorList>
    </citation>
    <scope>NUCLEOTIDE SEQUENCE [LARGE SCALE GENOMIC DNA]</scope>
</reference>
<dbReference type="SUPFAM" id="SSF52540">
    <property type="entry name" value="P-loop containing nucleoside triphosphate hydrolases"/>
    <property type="match status" value="1"/>
</dbReference>
<dbReference type="Pfam" id="PF00005">
    <property type="entry name" value="ABC_tran"/>
    <property type="match status" value="1"/>
</dbReference>
<evidence type="ECO:0000259" key="1">
    <source>
        <dbReference type="Pfam" id="PF00005"/>
    </source>
</evidence>
<organism evidence="2 3">
    <name type="scientific">Lymnaea stagnalis</name>
    <name type="common">Great pond snail</name>
    <name type="synonym">Helix stagnalis</name>
    <dbReference type="NCBI Taxonomy" id="6523"/>
    <lineage>
        <taxon>Eukaryota</taxon>
        <taxon>Metazoa</taxon>
        <taxon>Spiralia</taxon>
        <taxon>Lophotrochozoa</taxon>
        <taxon>Mollusca</taxon>
        <taxon>Gastropoda</taxon>
        <taxon>Heterobranchia</taxon>
        <taxon>Euthyneura</taxon>
        <taxon>Panpulmonata</taxon>
        <taxon>Hygrophila</taxon>
        <taxon>Lymnaeoidea</taxon>
        <taxon>Lymnaeidae</taxon>
        <taxon>Lymnaea</taxon>
    </lineage>
</organism>
<dbReference type="GO" id="GO:0016020">
    <property type="term" value="C:membrane"/>
    <property type="evidence" value="ECO:0007669"/>
    <property type="project" value="InterPro"/>
</dbReference>
<dbReference type="Gene3D" id="3.40.50.300">
    <property type="entry name" value="P-loop containing nucleotide triphosphate hydrolases"/>
    <property type="match status" value="1"/>
</dbReference>
<evidence type="ECO:0000313" key="3">
    <source>
        <dbReference type="Proteomes" id="UP001497497"/>
    </source>
</evidence>
<dbReference type="InterPro" id="IPR003439">
    <property type="entry name" value="ABC_transporter-like_ATP-bd"/>
</dbReference>
<dbReference type="EMBL" id="CAXITT010000098">
    <property type="protein sequence ID" value="CAL1531817.1"/>
    <property type="molecule type" value="Genomic_DNA"/>
</dbReference>
<dbReference type="GO" id="GO:0005319">
    <property type="term" value="F:lipid transporter activity"/>
    <property type="evidence" value="ECO:0007669"/>
    <property type="project" value="TreeGrafter"/>
</dbReference>
<dbReference type="InterPro" id="IPR026082">
    <property type="entry name" value="ABCA"/>
</dbReference>
<feature type="domain" description="ABC transporter" evidence="1">
    <location>
        <begin position="62"/>
        <end position="94"/>
    </location>
</feature>
<dbReference type="PANTHER" id="PTHR19229:SF250">
    <property type="entry name" value="ABC TRANSPORTER DOMAIN-CONTAINING PROTEIN-RELATED"/>
    <property type="match status" value="1"/>
</dbReference>
<dbReference type="PANTHER" id="PTHR19229">
    <property type="entry name" value="ATP-BINDING CASSETTE TRANSPORTER SUBFAMILY A ABCA"/>
    <property type="match status" value="1"/>
</dbReference>
<gene>
    <name evidence="2" type="ORF">GSLYS_00005912001</name>
</gene>
<proteinExistence type="predicted"/>
<feature type="non-terminal residue" evidence="2">
    <location>
        <position position="1"/>
    </location>
</feature>
<dbReference type="AlphaFoldDB" id="A0AAV2HDE1"/>
<comment type="caution">
    <text evidence="2">The sequence shown here is derived from an EMBL/GenBank/DDBJ whole genome shotgun (WGS) entry which is preliminary data.</text>
</comment>
<sequence>PRPFYFCFTKSYWCGSSKSSDEIFEAEIPENNQIEKGPTNLKTGIQIKNLKKAFGRKVAVAGTSLKMYEGQITVLLGHNGAGKTTTMSMLTGRKSFSIM</sequence>